<name>A0A9P4GP88_9PLEO</name>
<dbReference type="GO" id="GO:0016301">
    <property type="term" value="F:kinase activity"/>
    <property type="evidence" value="ECO:0007669"/>
    <property type="project" value="UniProtKB-KW"/>
</dbReference>
<dbReference type="GeneID" id="63855944"/>
<dbReference type="OrthoDB" id="4177236at2759"/>
<dbReference type="Proteomes" id="UP000800039">
    <property type="component" value="Unassembled WGS sequence"/>
</dbReference>
<evidence type="ECO:0000313" key="2">
    <source>
        <dbReference type="EMBL" id="KAF1848650.1"/>
    </source>
</evidence>
<dbReference type="PANTHER" id="PTHR21310:SF48">
    <property type="entry name" value="AMINOGLYCOSIDE PHOSPHOTRANSFERASE DOMAIN-CONTAINING PROTEIN"/>
    <property type="match status" value="1"/>
</dbReference>
<dbReference type="Pfam" id="PF01636">
    <property type="entry name" value="APH"/>
    <property type="match status" value="1"/>
</dbReference>
<sequence length="288" mass="33381">MTSPVVPYYAAIESLPVQLPTLEEIHSSKEFMSDQEARMVVGVGEHFVVKYGEGVDLIEGETILHLESTVVPTPRIYAWFQDQSTKKNYIIMERIKGQVLASMWSDIPKVTKEAIATRLRSILNDMRKLPSPDQDYPFCSVGRRGLPDGIFWTSDPAAPFAGPFKTEQELNEAMIAKYRQDGMSTERGNYYSRVFQQLFRDHPAVFTHGDLQRKNIMIRDLGDENKEPDIVLIDFEYSGWYPSYWEYSRAIYACGRWSDDWNLSVETFLKPAYVEYAWTELLLRELWT</sequence>
<dbReference type="EMBL" id="ML976615">
    <property type="protein sequence ID" value="KAF1848650.1"/>
    <property type="molecule type" value="Genomic_DNA"/>
</dbReference>
<accession>A0A9P4GP88</accession>
<organism evidence="2 3">
    <name type="scientific">Cucurbitaria berberidis CBS 394.84</name>
    <dbReference type="NCBI Taxonomy" id="1168544"/>
    <lineage>
        <taxon>Eukaryota</taxon>
        <taxon>Fungi</taxon>
        <taxon>Dikarya</taxon>
        <taxon>Ascomycota</taxon>
        <taxon>Pezizomycotina</taxon>
        <taxon>Dothideomycetes</taxon>
        <taxon>Pleosporomycetidae</taxon>
        <taxon>Pleosporales</taxon>
        <taxon>Pleosporineae</taxon>
        <taxon>Cucurbitariaceae</taxon>
        <taxon>Cucurbitaria</taxon>
    </lineage>
</organism>
<keyword evidence="2" id="KW-0418">Kinase</keyword>
<dbReference type="InterPro" id="IPR002575">
    <property type="entry name" value="Aminoglycoside_PTrfase"/>
</dbReference>
<dbReference type="SUPFAM" id="SSF56112">
    <property type="entry name" value="Protein kinase-like (PK-like)"/>
    <property type="match status" value="1"/>
</dbReference>
<dbReference type="InterPro" id="IPR011009">
    <property type="entry name" value="Kinase-like_dom_sf"/>
</dbReference>
<reference evidence="2" key="1">
    <citation type="submission" date="2020-01" db="EMBL/GenBank/DDBJ databases">
        <authorList>
            <consortium name="DOE Joint Genome Institute"/>
            <person name="Haridas S."/>
            <person name="Albert R."/>
            <person name="Binder M."/>
            <person name="Bloem J."/>
            <person name="Labutti K."/>
            <person name="Salamov A."/>
            <person name="Andreopoulos B."/>
            <person name="Baker S.E."/>
            <person name="Barry K."/>
            <person name="Bills G."/>
            <person name="Bluhm B.H."/>
            <person name="Cannon C."/>
            <person name="Castanera R."/>
            <person name="Culley D.E."/>
            <person name="Daum C."/>
            <person name="Ezra D."/>
            <person name="Gonzalez J.B."/>
            <person name="Henrissat B."/>
            <person name="Kuo A."/>
            <person name="Liang C."/>
            <person name="Lipzen A."/>
            <person name="Lutzoni F."/>
            <person name="Magnuson J."/>
            <person name="Mondo S."/>
            <person name="Nolan M."/>
            <person name="Ohm R."/>
            <person name="Pangilinan J."/>
            <person name="Park H.-J."/>
            <person name="Ramirez L."/>
            <person name="Alfaro M."/>
            <person name="Sun H."/>
            <person name="Tritt A."/>
            <person name="Yoshinaga Y."/>
            <person name="Zwiers L.-H."/>
            <person name="Turgeon B.G."/>
            <person name="Goodwin S.B."/>
            <person name="Spatafora J.W."/>
            <person name="Crous P.W."/>
            <person name="Grigoriev I.V."/>
        </authorList>
    </citation>
    <scope>NUCLEOTIDE SEQUENCE</scope>
    <source>
        <strain evidence="2">CBS 394.84</strain>
    </source>
</reference>
<proteinExistence type="predicted"/>
<evidence type="ECO:0000313" key="3">
    <source>
        <dbReference type="Proteomes" id="UP000800039"/>
    </source>
</evidence>
<evidence type="ECO:0000259" key="1">
    <source>
        <dbReference type="Pfam" id="PF01636"/>
    </source>
</evidence>
<dbReference type="Gene3D" id="3.90.1200.10">
    <property type="match status" value="1"/>
</dbReference>
<dbReference type="InterPro" id="IPR051678">
    <property type="entry name" value="AGP_Transferase"/>
</dbReference>
<keyword evidence="2" id="KW-0808">Transferase</keyword>
<gene>
    <name evidence="2" type="ORF">K460DRAFT_78984</name>
</gene>
<dbReference type="PANTHER" id="PTHR21310">
    <property type="entry name" value="AMINOGLYCOSIDE PHOSPHOTRANSFERASE-RELATED-RELATED"/>
    <property type="match status" value="1"/>
</dbReference>
<comment type="caution">
    <text evidence="2">The sequence shown here is derived from an EMBL/GenBank/DDBJ whole genome shotgun (WGS) entry which is preliminary data.</text>
</comment>
<protein>
    <submittedName>
        <fullName evidence="2">Kinase-like protein</fullName>
    </submittedName>
</protein>
<feature type="domain" description="Aminoglycoside phosphotransferase" evidence="1">
    <location>
        <begin position="61"/>
        <end position="268"/>
    </location>
</feature>
<dbReference type="AlphaFoldDB" id="A0A9P4GP88"/>
<keyword evidence="3" id="KW-1185">Reference proteome</keyword>
<dbReference type="RefSeq" id="XP_040791213.1">
    <property type="nucleotide sequence ID" value="XM_040938687.1"/>
</dbReference>